<evidence type="ECO:0000256" key="5">
    <source>
        <dbReference type="ARBA" id="ARBA00022692"/>
    </source>
</evidence>
<dbReference type="Pfam" id="PF13231">
    <property type="entry name" value="PMT_2"/>
    <property type="match status" value="1"/>
</dbReference>
<comment type="subcellular location">
    <subcellularLocation>
        <location evidence="1">Cell membrane</location>
        <topology evidence="1">Multi-pass membrane protein</topology>
    </subcellularLocation>
</comment>
<dbReference type="PANTHER" id="PTHR33908:SF3">
    <property type="entry name" value="UNDECAPRENYL PHOSPHATE-ALPHA-4-AMINO-4-DEOXY-L-ARABINOSE ARABINOSYL TRANSFERASE"/>
    <property type="match status" value="1"/>
</dbReference>
<keyword evidence="2" id="KW-1003">Cell membrane</keyword>
<protein>
    <submittedName>
        <fullName evidence="10">Dolichyl-phosphate-mannose--protein mannosyltransferase</fullName>
    </submittedName>
</protein>
<dbReference type="AlphaFoldDB" id="A0A1C2I8Q6"/>
<feature type="transmembrane region" description="Helical" evidence="8">
    <location>
        <begin position="90"/>
        <end position="108"/>
    </location>
</feature>
<dbReference type="GO" id="GO:0009103">
    <property type="term" value="P:lipopolysaccharide biosynthetic process"/>
    <property type="evidence" value="ECO:0007669"/>
    <property type="project" value="UniProtKB-ARBA"/>
</dbReference>
<keyword evidence="5 8" id="KW-0812">Transmembrane</keyword>
<keyword evidence="7 8" id="KW-0472">Membrane</keyword>
<evidence type="ECO:0000259" key="9">
    <source>
        <dbReference type="Pfam" id="PF13231"/>
    </source>
</evidence>
<evidence type="ECO:0000256" key="1">
    <source>
        <dbReference type="ARBA" id="ARBA00004651"/>
    </source>
</evidence>
<evidence type="ECO:0000256" key="8">
    <source>
        <dbReference type="SAM" id="Phobius"/>
    </source>
</evidence>
<dbReference type="GO" id="GO:0016763">
    <property type="term" value="F:pentosyltransferase activity"/>
    <property type="evidence" value="ECO:0007669"/>
    <property type="project" value="TreeGrafter"/>
</dbReference>
<evidence type="ECO:0000313" key="11">
    <source>
        <dbReference type="EMBL" id="OCX77434.1"/>
    </source>
</evidence>
<sequence length="563" mass="63978">MAFNKTLSLSRFYFLCGLLFLGAFILFAYHSGSGSLWDIDEPNNAQALKEMFAQHNFVLPLFNGTLRVAKPALNYWLMWGGVEVFGMNSWGLRMGSVLVGALFVLYLTVSTRRLIGSGPALLTGLVAATILHSQIIFRAAVPDPLLILFVSMSLISYLHAYQFPETRSFNILLSYAAMALATVDEGPIGFLIPGLIIVVFLLLRGNLPYLWKEGRLQWGLPLFLLIGLPWYVAVGVESHWRWDLGFLLRANISRYNAEMQGHQGPFFYYLLTIPLALLPWSVFLPQAMRPLWRKRKQLIRQYPVDTFLLSWLLVWVIFFSISATKLPNYVWEAYPPLFIFLGRRFYQALSGEIPFRSRGLYMSLSVLFSVGAALVYAGAIIVPAKIPPLGSLYYLGLPYALSAVLAALWVWKDQVGRWLITLTAGAAALTFALMTYTEPALNILKPSYFMGEKIRQYQGDKPYSIAAWHWFQPNFLFYAGRGNMILHRPRHMAELQNILRHNPSPLYLVLPSRDVSDMRRSLPDHLHIQSIYVSYELYNHENLTLLRISPQSAVSLQHQTPPG</sequence>
<evidence type="ECO:0000256" key="4">
    <source>
        <dbReference type="ARBA" id="ARBA00022679"/>
    </source>
</evidence>
<comment type="caution">
    <text evidence="10">The sequence shown here is derived from an EMBL/GenBank/DDBJ whole genome shotgun (WGS) entry which is preliminary data.</text>
</comment>
<dbReference type="GO" id="GO:0010041">
    <property type="term" value="P:response to iron(III) ion"/>
    <property type="evidence" value="ECO:0007669"/>
    <property type="project" value="TreeGrafter"/>
</dbReference>
<evidence type="ECO:0000256" key="3">
    <source>
        <dbReference type="ARBA" id="ARBA00022676"/>
    </source>
</evidence>
<accession>A0A1C2I8Q6</accession>
<keyword evidence="4 10" id="KW-0808">Transferase</keyword>
<dbReference type="InterPro" id="IPR050297">
    <property type="entry name" value="LipidA_mod_glycosyltrf_83"/>
</dbReference>
<evidence type="ECO:0000313" key="13">
    <source>
        <dbReference type="Proteomes" id="UP000095008"/>
    </source>
</evidence>
<feature type="domain" description="Glycosyltransferase RgtA/B/C/D-like" evidence="9">
    <location>
        <begin position="70"/>
        <end position="230"/>
    </location>
</feature>
<dbReference type="eggNOG" id="COG1807">
    <property type="taxonomic scope" value="Bacteria"/>
</dbReference>
<evidence type="ECO:0000313" key="12">
    <source>
        <dbReference type="Proteomes" id="UP000094893"/>
    </source>
</evidence>
<feature type="transmembrane region" description="Helical" evidence="8">
    <location>
        <begin position="215"/>
        <end position="233"/>
    </location>
</feature>
<dbReference type="Proteomes" id="UP000095008">
    <property type="component" value="Unassembled WGS sequence"/>
</dbReference>
<evidence type="ECO:0000256" key="7">
    <source>
        <dbReference type="ARBA" id="ARBA00023136"/>
    </source>
</evidence>
<gene>
    <name evidence="10" type="ORF">A6M23_09925</name>
    <name evidence="11" type="ORF">A6P07_00280</name>
</gene>
<organism evidence="10 13">
    <name type="scientific">Acidithiobacillus thiooxidans</name>
    <name type="common">Thiobacillus thiooxidans</name>
    <dbReference type="NCBI Taxonomy" id="930"/>
    <lineage>
        <taxon>Bacteria</taxon>
        <taxon>Pseudomonadati</taxon>
        <taxon>Pseudomonadota</taxon>
        <taxon>Acidithiobacillia</taxon>
        <taxon>Acidithiobacillales</taxon>
        <taxon>Acidithiobacillaceae</taxon>
        <taxon>Acidithiobacillus</taxon>
    </lineage>
</organism>
<keyword evidence="6 8" id="KW-1133">Transmembrane helix</keyword>
<dbReference type="EMBL" id="LWSA01000003">
    <property type="protein sequence ID" value="OCX77434.1"/>
    <property type="molecule type" value="Genomic_DNA"/>
</dbReference>
<dbReference type="STRING" id="930.GCA_002079865_03421"/>
<keyword evidence="3 10" id="KW-0328">Glycosyltransferase</keyword>
<feature type="transmembrane region" description="Helical" evidence="8">
    <location>
        <begin position="306"/>
        <end position="323"/>
    </location>
</feature>
<dbReference type="InterPro" id="IPR038731">
    <property type="entry name" value="RgtA/B/C-like"/>
</dbReference>
<dbReference type="GO" id="GO:0005886">
    <property type="term" value="C:plasma membrane"/>
    <property type="evidence" value="ECO:0007669"/>
    <property type="project" value="UniProtKB-SubCell"/>
</dbReference>
<feature type="transmembrane region" description="Helical" evidence="8">
    <location>
        <begin position="266"/>
        <end position="285"/>
    </location>
</feature>
<proteinExistence type="predicted"/>
<dbReference type="OrthoDB" id="9815691at2"/>
<evidence type="ECO:0000256" key="6">
    <source>
        <dbReference type="ARBA" id="ARBA00022989"/>
    </source>
</evidence>
<feature type="transmembrane region" description="Helical" evidence="8">
    <location>
        <begin position="329"/>
        <end position="346"/>
    </location>
</feature>
<dbReference type="EMBL" id="LWRY01000111">
    <property type="protein sequence ID" value="OCX72363.1"/>
    <property type="molecule type" value="Genomic_DNA"/>
</dbReference>
<feature type="transmembrane region" description="Helical" evidence="8">
    <location>
        <begin position="392"/>
        <end position="411"/>
    </location>
</feature>
<keyword evidence="13" id="KW-1185">Reference proteome</keyword>
<evidence type="ECO:0000313" key="10">
    <source>
        <dbReference type="EMBL" id="OCX72363.1"/>
    </source>
</evidence>
<feature type="transmembrane region" description="Helical" evidence="8">
    <location>
        <begin position="12"/>
        <end position="31"/>
    </location>
</feature>
<name>A0A1C2I8Q6_ACITH</name>
<dbReference type="PANTHER" id="PTHR33908">
    <property type="entry name" value="MANNOSYLTRANSFERASE YKCB-RELATED"/>
    <property type="match status" value="1"/>
</dbReference>
<dbReference type="RefSeq" id="WP_024893735.1">
    <property type="nucleotide sequence ID" value="NZ_LWRY01000111.1"/>
</dbReference>
<evidence type="ECO:0000256" key="2">
    <source>
        <dbReference type="ARBA" id="ARBA00022475"/>
    </source>
</evidence>
<feature type="transmembrane region" description="Helical" evidence="8">
    <location>
        <begin position="114"/>
        <end position="133"/>
    </location>
</feature>
<feature type="transmembrane region" description="Helical" evidence="8">
    <location>
        <begin position="418"/>
        <end position="436"/>
    </location>
</feature>
<feature type="transmembrane region" description="Helical" evidence="8">
    <location>
        <begin position="175"/>
        <end position="203"/>
    </location>
</feature>
<reference evidence="10 12" key="1">
    <citation type="journal article" date="2016" name="Int. J. Mol. Sci.">
        <title>Comparative genomics of the extreme acidophile Acidithiobacillus thiooxidans reveals intraspecific divergence and niche adaptation.</title>
        <authorList>
            <person name="Zhang X."/>
            <person name="Feng X."/>
            <person name="Tao J."/>
            <person name="Ma L."/>
            <person name="Xiao Y."/>
            <person name="Liang Y."/>
            <person name="Liu X."/>
            <person name="Yin H."/>
        </authorList>
    </citation>
    <scope>NUCLEOTIDE SEQUENCE [LARGE SCALE GENOMIC DNA]</scope>
    <source>
        <strain evidence="11 12">A02</strain>
        <strain evidence="10">DXS-W</strain>
    </source>
</reference>
<feature type="transmembrane region" description="Helical" evidence="8">
    <location>
        <begin position="366"/>
        <end position="386"/>
    </location>
</feature>
<dbReference type="Proteomes" id="UP000094893">
    <property type="component" value="Unassembled WGS sequence"/>
</dbReference>